<dbReference type="EMBL" id="BGZK01000305">
    <property type="protein sequence ID" value="GBP35532.1"/>
    <property type="molecule type" value="Genomic_DNA"/>
</dbReference>
<sequence>MNWRWPPLPRPPSTSVLDEVGEAVPVLVVEDPDDHDSHSFKSKDVTSLRDGLQARPVPRLRSLSFRPLSHELARVSARYTPQALGARPPAPRSTEALHALLMRSRLRRRGRGEIEISRVTVVAGLSHFATETYFQDSNELKLFSRSSTGEGQPKAAVNEVRTTFKSIDSRRSASHGAINFDLT</sequence>
<dbReference type="Proteomes" id="UP000299102">
    <property type="component" value="Unassembled WGS sequence"/>
</dbReference>
<accession>A0A4C1VB20</accession>
<evidence type="ECO:0000313" key="2">
    <source>
        <dbReference type="Proteomes" id="UP000299102"/>
    </source>
</evidence>
<proteinExistence type="predicted"/>
<protein>
    <submittedName>
        <fullName evidence="1">Uncharacterized protein</fullName>
    </submittedName>
</protein>
<dbReference type="AlphaFoldDB" id="A0A4C1VB20"/>
<keyword evidence="2" id="KW-1185">Reference proteome</keyword>
<gene>
    <name evidence="1" type="ORF">EVAR_17393_1</name>
</gene>
<comment type="caution">
    <text evidence="1">The sequence shown here is derived from an EMBL/GenBank/DDBJ whole genome shotgun (WGS) entry which is preliminary data.</text>
</comment>
<evidence type="ECO:0000313" key="1">
    <source>
        <dbReference type="EMBL" id="GBP35532.1"/>
    </source>
</evidence>
<reference evidence="1 2" key="1">
    <citation type="journal article" date="2019" name="Commun. Biol.">
        <title>The bagworm genome reveals a unique fibroin gene that provides high tensile strength.</title>
        <authorList>
            <person name="Kono N."/>
            <person name="Nakamura H."/>
            <person name="Ohtoshi R."/>
            <person name="Tomita M."/>
            <person name="Numata K."/>
            <person name="Arakawa K."/>
        </authorList>
    </citation>
    <scope>NUCLEOTIDE SEQUENCE [LARGE SCALE GENOMIC DNA]</scope>
</reference>
<name>A0A4C1VB20_EUMVA</name>
<organism evidence="1 2">
    <name type="scientific">Eumeta variegata</name>
    <name type="common">Bagworm moth</name>
    <name type="synonym">Eumeta japonica</name>
    <dbReference type="NCBI Taxonomy" id="151549"/>
    <lineage>
        <taxon>Eukaryota</taxon>
        <taxon>Metazoa</taxon>
        <taxon>Ecdysozoa</taxon>
        <taxon>Arthropoda</taxon>
        <taxon>Hexapoda</taxon>
        <taxon>Insecta</taxon>
        <taxon>Pterygota</taxon>
        <taxon>Neoptera</taxon>
        <taxon>Endopterygota</taxon>
        <taxon>Lepidoptera</taxon>
        <taxon>Glossata</taxon>
        <taxon>Ditrysia</taxon>
        <taxon>Tineoidea</taxon>
        <taxon>Psychidae</taxon>
        <taxon>Oiketicinae</taxon>
        <taxon>Eumeta</taxon>
    </lineage>
</organism>